<evidence type="ECO:0000256" key="1">
    <source>
        <dbReference type="ARBA" id="ARBA00013860"/>
    </source>
</evidence>
<evidence type="ECO:0000256" key="6">
    <source>
        <dbReference type="ARBA" id="ARBA00023163"/>
    </source>
</evidence>
<keyword evidence="6 7" id="KW-0804">Transcription</keyword>
<keyword evidence="10" id="KW-1185">Reference proteome</keyword>
<gene>
    <name evidence="7 9" type="primary">mraZ</name>
    <name evidence="9" type="ORF">AAA081_00715</name>
</gene>
<keyword evidence="3" id="KW-0677">Repeat</keyword>
<comment type="caution">
    <text evidence="9">The sequence shown here is derived from an EMBL/GenBank/DDBJ whole genome shotgun (WGS) entry which is preliminary data.</text>
</comment>
<sequence length="152" mass="17308">MEKGLNGGAMFFGEVKHTIDTKGRLVLPAKFRDGIRDGYVMTKGLDQCIFLFPMDEWRRMEEKLKTLPLTHKDARAFVRYFFSGACDGELDKQGRVRIPQNLTDYAKLDGSAVIIGVGTRMEIWSDSLWNDYTEDESLSYDNIAQQLSDLGI</sequence>
<evidence type="ECO:0000256" key="7">
    <source>
        <dbReference type="HAMAP-Rule" id="MF_01008"/>
    </source>
</evidence>
<dbReference type="InterPro" id="IPR020603">
    <property type="entry name" value="MraZ_dom"/>
</dbReference>
<feature type="domain" description="SpoVT-AbrB" evidence="8">
    <location>
        <begin position="85"/>
        <end position="128"/>
    </location>
</feature>
<evidence type="ECO:0000313" key="9">
    <source>
        <dbReference type="EMBL" id="MEQ3352828.1"/>
    </source>
</evidence>
<dbReference type="EMBL" id="JBBNPS010000001">
    <property type="protein sequence ID" value="MEQ3352828.1"/>
    <property type="molecule type" value="Genomic_DNA"/>
</dbReference>
<keyword evidence="4 7" id="KW-0805">Transcription regulation</keyword>
<feature type="domain" description="SpoVT-AbrB" evidence="8">
    <location>
        <begin position="14"/>
        <end position="56"/>
    </location>
</feature>
<dbReference type="PROSITE" id="PS51740">
    <property type="entry name" value="SPOVT_ABRB"/>
    <property type="match status" value="2"/>
</dbReference>
<dbReference type="Proteomes" id="UP001481872">
    <property type="component" value="Unassembled WGS sequence"/>
</dbReference>
<comment type="subcellular location">
    <subcellularLocation>
        <location evidence="7">Cytoplasm</location>
        <location evidence="7">Nucleoid</location>
    </subcellularLocation>
</comment>
<evidence type="ECO:0000256" key="4">
    <source>
        <dbReference type="ARBA" id="ARBA00023015"/>
    </source>
</evidence>
<dbReference type="InterPro" id="IPR035644">
    <property type="entry name" value="MraZ_C"/>
</dbReference>
<keyword evidence="5 7" id="KW-0238">DNA-binding</keyword>
<dbReference type="InterPro" id="IPR007159">
    <property type="entry name" value="SpoVT-AbrB_dom"/>
</dbReference>
<evidence type="ECO:0000256" key="2">
    <source>
        <dbReference type="ARBA" id="ARBA00022490"/>
    </source>
</evidence>
<dbReference type="Pfam" id="PF02381">
    <property type="entry name" value="MraZ"/>
    <property type="match status" value="2"/>
</dbReference>
<dbReference type="PANTHER" id="PTHR34701">
    <property type="entry name" value="TRANSCRIPTIONAL REGULATOR MRAZ"/>
    <property type="match status" value="1"/>
</dbReference>
<accession>A0ABV1J3R5</accession>
<protein>
    <recommendedName>
        <fullName evidence="1 7">Transcriptional regulator MraZ</fullName>
    </recommendedName>
</protein>
<keyword evidence="2 7" id="KW-0963">Cytoplasm</keyword>
<dbReference type="Gene3D" id="3.40.1550.20">
    <property type="entry name" value="Transcriptional regulator MraZ domain"/>
    <property type="match status" value="1"/>
</dbReference>
<dbReference type="InterPro" id="IPR038619">
    <property type="entry name" value="MraZ_sf"/>
</dbReference>
<dbReference type="CDD" id="cd16320">
    <property type="entry name" value="MraZ_N"/>
    <property type="match status" value="1"/>
</dbReference>
<proteinExistence type="inferred from homology"/>
<dbReference type="CDD" id="cd16321">
    <property type="entry name" value="MraZ_C"/>
    <property type="match status" value="1"/>
</dbReference>
<dbReference type="PANTHER" id="PTHR34701:SF1">
    <property type="entry name" value="TRANSCRIPTIONAL REGULATOR MRAZ"/>
    <property type="match status" value="1"/>
</dbReference>
<dbReference type="HAMAP" id="MF_01008">
    <property type="entry name" value="MraZ"/>
    <property type="match status" value="1"/>
</dbReference>
<dbReference type="InterPro" id="IPR003444">
    <property type="entry name" value="MraZ"/>
</dbReference>
<comment type="similarity">
    <text evidence="7">Belongs to the MraZ family.</text>
</comment>
<dbReference type="RefSeq" id="WP_306419032.1">
    <property type="nucleotide sequence ID" value="NZ_JBBNPS010000001.1"/>
</dbReference>
<name>A0ABV1J3R5_9FIRM</name>
<dbReference type="InterPro" id="IPR035642">
    <property type="entry name" value="MraZ_N"/>
</dbReference>
<dbReference type="InterPro" id="IPR037914">
    <property type="entry name" value="SpoVT-AbrB_sf"/>
</dbReference>
<comment type="subunit">
    <text evidence="7">Forms oligomers.</text>
</comment>
<evidence type="ECO:0000313" key="10">
    <source>
        <dbReference type="Proteomes" id="UP001481872"/>
    </source>
</evidence>
<organism evidence="9 10">
    <name type="scientific">Aedoeadaptatus acetigenes</name>
    <dbReference type="NCBI Taxonomy" id="2981723"/>
    <lineage>
        <taxon>Bacteria</taxon>
        <taxon>Bacillati</taxon>
        <taxon>Bacillota</taxon>
        <taxon>Tissierellia</taxon>
        <taxon>Tissierellales</taxon>
        <taxon>Peptoniphilaceae</taxon>
        <taxon>Aedoeadaptatus</taxon>
    </lineage>
</organism>
<evidence type="ECO:0000259" key="8">
    <source>
        <dbReference type="PROSITE" id="PS51740"/>
    </source>
</evidence>
<evidence type="ECO:0000256" key="3">
    <source>
        <dbReference type="ARBA" id="ARBA00022737"/>
    </source>
</evidence>
<dbReference type="SUPFAM" id="SSF89447">
    <property type="entry name" value="AbrB/MazE/MraZ-like"/>
    <property type="match status" value="1"/>
</dbReference>
<dbReference type="NCBIfam" id="TIGR00242">
    <property type="entry name" value="division/cell wall cluster transcriptional repressor MraZ"/>
    <property type="match status" value="1"/>
</dbReference>
<evidence type="ECO:0000256" key="5">
    <source>
        <dbReference type="ARBA" id="ARBA00023125"/>
    </source>
</evidence>
<reference evidence="9 10" key="1">
    <citation type="submission" date="2024-04" db="EMBL/GenBank/DDBJ databases">
        <title>Human intestinal bacterial collection.</title>
        <authorList>
            <person name="Pauvert C."/>
            <person name="Hitch T.C.A."/>
            <person name="Clavel T."/>
        </authorList>
    </citation>
    <scope>NUCLEOTIDE SEQUENCE [LARGE SCALE GENOMIC DNA]</scope>
    <source>
        <strain evidence="9 10">CLA-SR-H026</strain>
    </source>
</reference>